<accession>A0AAD4LL33</accession>
<evidence type="ECO:0000256" key="2">
    <source>
        <dbReference type="SAM" id="MobiDB-lite"/>
    </source>
</evidence>
<dbReference type="EMBL" id="JAKELL010000009">
    <property type="protein sequence ID" value="KAH8996321.1"/>
    <property type="molecule type" value="Genomic_DNA"/>
</dbReference>
<evidence type="ECO:0000313" key="3">
    <source>
        <dbReference type="EMBL" id="KAH8996321.1"/>
    </source>
</evidence>
<dbReference type="SUPFAM" id="SSF53671">
    <property type="entry name" value="Aspartate/ornithine carbamoyltransferase"/>
    <property type="match status" value="1"/>
</dbReference>
<keyword evidence="4" id="KW-1185">Reference proteome</keyword>
<dbReference type="GO" id="GO:0016743">
    <property type="term" value="F:carboxyl- or carbamoyltransferase activity"/>
    <property type="evidence" value="ECO:0007669"/>
    <property type="project" value="InterPro"/>
</dbReference>
<gene>
    <name evidence="3" type="ORF">EDB92DRAFT_2039250</name>
</gene>
<comment type="caution">
    <text evidence="3">The sequence shown here is derived from an EMBL/GenBank/DDBJ whole genome shotgun (WGS) entry which is preliminary data.</text>
</comment>
<evidence type="ECO:0000313" key="4">
    <source>
        <dbReference type="Proteomes" id="UP001201163"/>
    </source>
</evidence>
<dbReference type="InterPro" id="IPR036901">
    <property type="entry name" value="Asp/Orn_carbamoylTrfase_sf"/>
</dbReference>
<organism evidence="3 4">
    <name type="scientific">Lactarius akahatsu</name>
    <dbReference type="NCBI Taxonomy" id="416441"/>
    <lineage>
        <taxon>Eukaryota</taxon>
        <taxon>Fungi</taxon>
        <taxon>Dikarya</taxon>
        <taxon>Basidiomycota</taxon>
        <taxon>Agaricomycotina</taxon>
        <taxon>Agaricomycetes</taxon>
        <taxon>Russulales</taxon>
        <taxon>Russulaceae</taxon>
        <taxon>Lactarius</taxon>
    </lineage>
</organism>
<sequence length="166" mass="18251">MICPHFGTRHKFWQTFSYFTSTHTSLTLHLHPSVVKAHTATCPRLGHSLRAAIPPPPAYQAPVTVWDRVKKLKCDEKIWWGPGPREAVQGADVVVTDTWYWWFAGPAHRVARSTATKATESGSSSRRRGTVGACGNMPYRQVGDVVAVSSPGTGGVEGKRTRSQLL</sequence>
<dbReference type="AlphaFoldDB" id="A0AAD4LL33"/>
<dbReference type="GO" id="GO:0006520">
    <property type="term" value="P:amino acid metabolic process"/>
    <property type="evidence" value="ECO:0007669"/>
    <property type="project" value="InterPro"/>
</dbReference>
<dbReference type="Proteomes" id="UP001201163">
    <property type="component" value="Unassembled WGS sequence"/>
</dbReference>
<protein>
    <submittedName>
        <fullName evidence="3">Uncharacterized protein</fullName>
    </submittedName>
</protein>
<name>A0AAD4LL33_9AGAM</name>
<reference evidence="3" key="1">
    <citation type="submission" date="2022-01" db="EMBL/GenBank/DDBJ databases">
        <title>Comparative genomics reveals a dynamic genome evolution in the ectomycorrhizal milk-cap (Lactarius) mushrooms.</title>
        <authorList>
            <consortium name="DOE Joint Genome Institute"/>
            <person name="Lebreton A."/>
            <person name="Tang N."/>
            <person name="Kuo A."/>
            <person name="LaButti K."/>
            <person name="Drula E."/>
            <person name="Barry K."/>
            <person name="Clum A."/>
            <person name="Lipzen A."/>
            <person name="Mousain D."/>
            <person name="Ng V."/>
            <person name="Wang R."/>
            <person name="Wang X."/>
            <person name="Dai Y."/>
            <person name="Henrissat B."/>
            <person name="Grigoriev I.V."/>
            <person name="Guerin-Laguette A."/>
            <person name="Yu F."/>
            <person name="Martin F.M."/>
        </authorList>
    </citation>
    <scope>NUCLEOTIDE SEQUENCE</scope>
    <source>
        <strain evidence="3">QP</strain>
    </source>
</reference>
<keyword evidence="1" id="KW-0808">Transferase</keyword>
<dbReference type="GO" id="GO:0016597">
    <property type="term" value="F:amino acid binding"/>
    <property type="evidence" value="ECO:0007669"/>
    <property type="project" value="InterPro"/>
</dbReference>
<dbReference type="Gene3D" id="3.40.50.1370">
    <property type="entry name" value="Aspartate/ornithine carbamoyltransferase"/>
    <property type="match status" value="1"/>
</dbReference>
<evidence type="ECO:0000256" key="1">
    <source>
        <dbReference type="ARBA" id="ARBA00022679"/>
    </source>
</evidence>
<proteinExistence type="predicted"/>
<feature type="region of interest" description="Disordered" evidence="2">
    <location>
        <begin position="114"/>
        <end position="136"/>
    </location>
</feature>